<dbReference type="AlphaFoldDB" id="A0A4Y3WYK0"/>
<feature type="binding site" evidence="3">
    <location>
        <begin position="360"/>
        <end position="367"/>
    </location>
    <ligand>
        <name>ATP</name>
        <dbReference type="ChEBI" id="CHEBI:30616"/>
    </ligand>
</feature>
<keyword evidence="5" id="KW-1133">Transmembrane helix</keyword>
<dbReference type="GO" id="GO:0005524">
    <property type="term" value="F:ATP binding"/>
    <property type="evidence" value="ECO:0007669"/>
    <property type="project" value="UniProtKB-UniRule"/>
</dbReference>
<organism evidence="7 8">
    <name type="scientific">Pseudonocardia hydrocarbonoxydans</name>
    <dbReference type="NCBI Taxonomy" id="76726"/>
    <lineage>
        <taxon>Bacteria</taxon>
        <taxon>Bacillati</taxon>
        <taxon>Actinomycetota</taxon>
        <taxon>Actinomycetes</taxon>
        <taxon>Pseudonocardiales</taxon>
        <taxon>Pseudonocardiaceae</taxon>
        <taxon>Pseudonocardia</taxon>
    </lineage>
</organism>
<gene>
    <name evidence="7" type="ORF">PHY01_50820</name>
</gene>
<feature type="compositionally biased region" description="Basic and acidic residues" evidence="4">
    <location>
        <begin position="31"/>
        <end position="40"/>
    </location>
</feature>
<keyword evidence="2 3" id="KW-0067">ATP-binding</keyword>
<dbReference type="Pfam" id="PF01580">
    <property type="entry name" value="FtsK_SpoIIIE"/>
    <property type="match status" value="1"/>
</dbReference>
<evidence type="ECO:0000256" key="3">
    <source>
        <dbReference type="PROSITE-ProRule" id="PRU00289"/>
    </source>
</evidence>
<dbReference type="PROSITE" id="PS50901">
    <property type="entry name" value="FTSK"/>
    <property type="match status" value="1"/>
</dbReference>
<evidence type="ECO:0000256" key="5">
    <source>
        <dbReference type="SAM" id="Phobius"/>
    </source>
</evidence>
<evidence type="ECO:0000259" key="6">
    <source>
        <dbReference type="PROSITE" id="PS50901"/>
    </source>
</evidence>
<dbReference type="RefSeq" id="WP_141282616.1">
    <property type="nucleotide sequence ID" value="NZ_BAAARZ010000076.1"/>
</dbReference>
<comment type="caution">
    <text evidence="7">The sequence shown here is derived from an EMBL/GenBank/DDBJ whole genome shotgun (WGS) entry which is preliminary data.</text>
</comment>
<keyword evidence="5" id="KW-0812">Transmembrane</keyword>
<keyword evidence="1 3" id="KW-0547">Nucleotide-binding</keyword>
<accession>A0A4Y3WYK0</accession>
<name>A0A4Y3WYK0_9PSEU</name>
<dbReference type="OrthoDB" id="3315716at2"/>
<dbReference type="GO" id="GO:0003677">
    <property type="term" value="F:DNA binding"/>
    <property type="evidence" value="ECO:0007669"/>
    <property type="project" value="InterPro"/>
</dbReference>
<keyword evidence="5" id="KW-0472">Membrane</keyword>
<evidence type="ECO:0000256" key="4">
    <source>
        <dbReference type="SAM" id="MobiDB-lite"/>
    </source>
</evidence>
<dbReference type="EMBL" id="BJNG01000057">
    <property type="protein sequence ID" value="GEC22799.1"/>
    <property type="molecule type" value="Genomic_DNA"/>
</dbReference>
<evidence type="ECO:0000256" key="1">
    <source>
        <dbReference type="ARBA" id="ARBA00022741"/>
    </source>
</evidence>
<dbReference type="GO" id="GO:0051301">
    <property type="term" value="P:cell division"/>
    <property type="evidence" value="ECO:0007669"/>
    <property type="project" value="UniProtKB-KW"/>
</dbReference>
<dbReference type="InterPro" id="IPR027417">
    <property type="entry name" value="P-loop_NTPase"/>
</dbReference>
<sequence length="712" mass="76645">MTVDLGKAQAVSVPAQTVAEPALVPPPGEGHPGRDAARVDVDPPAVPRRLADAIERRRVARRQPVVPDVLATGAARRALLVDLLGHGWFLARFHGVRAPLYLWRLLWRSPVGMWRLARWVLDVVSDAEERPLLRSAVVRDDVADYAKLAALHTARIKVRSAVTAALTVALMLAGWAAWVWLPQPVTWALLAAVVAGLGVHGRRRDTPIVTRAVDLPAEYSRPTAEQIETALRSLGVAALSAKGARIGFASPVRDTGTGWVVSIDLPVGATPEQVMDRRAPLASGLRRPVGCVWPDADPEVHGARLELTVLKVEMSKARPKPWPLRKAGAADVFGELPFGTDQRGRPVGVPLIESNMLIGSLPGAGKTAALRCVLLGCALDPTVELHVHELKGSGDLEAFERIAHAYGSGVDDDTIGAALDGLRWLLAELGRRAQRLKRLRETARDLVPDSKVTRELANRRNLGLHPIVFVVDEAQELFAHPEHGAEAGDLATRIIKRGRALGVMLVVATQRPDKDSLPTGVSANVGTRFCLRVMGQVENDMVLGTSSYKNGVRATMFTRSDRGIGYLVGATDAPVVARTYYLDAADSDAVIARAHAARAAAGLLTGRAAGEEPEPVVTFNLLDDLTAVFATSERRWVWSEEACRLLAELRPAVYGGWTADVLARNLRAVGVETRQLNRVGPDGQRRNLMGVEADQLRAAVAGHAARLVIDGP</sequence>
<feature type="region of interest" description="Disordered" evidence="4">
    <location>
        <begin position="17"/>
        <end position="40"/>
    </location>
</feature>
<reference evidence="7 8" key="1">
    <citation type="submission" date="2019-06" db="EMBL/GenBank/DDBJ databases">
        <title>Whole genome shotgun sequence of Pseudonocardia hydrocarbonoxydans NBRC 14498.</title>
        <authorList>
            <person name="Hosoyama A."/>
            <person name="Uohara A."/>
            <person name="Ohji S."/>
            <person name="Ichikawa N."/>
        </authorList>
    </citation>
    <scope>NUCLEOTIDE SEQUENCE [LARGE SCALE GENOMIC DNA]</scope>
    <source>
        <strain evidence="7 8">NBRC 14498</strain>
    </source>
</reference>
<keyword evidence="7" id="KW-0132">Cell division</keyword>
<proteinExistence type="predicted"/>
<dbReference type="Gene3D" id="3.40.50.300">
    <property type="entry name" value="P-loop containing nucleotide triphosphate hydrolases"/>
    <property type="match status" value="1"/>
</dbReference>
<dbReference type="Proteomes" id="UP000320338">
    <property type="component" value="Unassembled WGS sequence"/>
</dbReference>
<keyword evidence="8" id="KW-1185">Reference proteome</keyword>
<feature type="domain" description="FtsK" evidence="6">
    <location>
        <begin position="344"/>
        <end position="540"/>
    </location>
</feature>
<keyword evidence="7" id="KW-0131">Cell cycle</keyword>
<dbReference type="SUPFAM" id="SSF52540">
    <property type="entry name" value="P-loop containing nucleoside triphosphate hydrolases"/>
    <property type="match status" value="1"/>
</dbReference>
<dbReference type="InterPro" id="IPR002543">
    <property type="entry name" value="FtsK_dom"/>
</dbReference>
<evidence type="ECO:0000313" key="8">
    <source>
        <dbReference type="Proteomes" id="UP000320338"/>
    </source>
</evidence>
<evidence type="ECO:0000313" key="7">
    <source>
        <dbReference type="EMBL" id="GEC22799.1"/>
    </source>
</evidence>
<protein>
    <submittedName>
        <fullName evidence="7">Cell division protein FtsK</fullName>
    </submittedName>
</protein>
<dbReference type="InterPro" id="IPR050206">
    <property type="entry name" value="FtsK/SpoIIIE/SftA"/>
</dbReference>
<feature type="transmembrane region" description="Helical" evidence="5">
    <location>
        <begin position="161"/>
        <end position="178"/>
    </location>
</feature>
<evidence type="ECO:0000256" key="2">
    <source>
        <dbReference type="ARBA" id="ARBA00022840"/>
    </source>
</evidence>
<dbReference type="PANTHER" id="PTHR22683:SF41">
    <property type="entry name" value="DNA TRANSLOCASE FTSK"/>
    <property type="match status" value="1"/>
</dbReference>
<dbReference type="PANTHER" id="PTHR22683">
    <property type="entry name" value="SPORULATION PROTEIN RELATED"/>
    <property type="match status" value="1"/>
</dbReference>